<protein>
    <submittedName>
        <fullName evidence="3">Dynamin-type G domain-containing protein</fullName>
    </submittedName>
</protein>
<dbReference type="InterPro" id="IPR030381">
    <property type="entry name" value="G_DYNAMIN_dom"/>
</dbReference>
<dbReference type="PRINTS" id="PR00195">
    <property type="entry name" value="DYNAMIN"/>
</dbReference>
<dbReference type="AlphaFoldDB" id="A0A914XM62"/>
<dbReference type="InterPro" id="IPR019762">
    <property type="entry name" value="Dynamin_GTPase_CS"/>
</dbReference>
<evidence type="ECO:0000259" key="1">
    <source>
        <dbReference type="PROSITE" id="PS51718"/>
    </source>
</evidence>
<dbReference type="InterPro" id="IPR027417">
    <property type="entry name" value="P-loop_NTPase"/>
</dbReference>
<evidence type="ECO:0000313" key="3">
    <source>
        <dbReference type="WBParaSite" id="PSAMB.scaffold853size40142.g9212.t1"/>
    </source>
</evidence>
<dbReference type="GO" id="GO:0005737">
    <property type="term" value="C:cytoplasm"/>
    <property type="evidence" value="ECO:0007669"/>
    <property type="project" value="TreeGrafter"/>
</dbReference>
<dbReference type="PANTHER" id="PTHR11566:SF21">
    <property type="entry name" value="DYNAMIN RELATED PROTEIN 1, ISOFORM A"/>
    <property type="match status" value="1"/>
</dbReference>
<reference evidence="3" key="1">
    <citation type="submission" date="2022-11" db="UniProtKB">
        <authorList>
            <consortium name="WormBaseParasite"/>
        </authorList>
    </citation>
    <scope>IDENTIFICATION</scope>
</reference>
<dbReference type="SUPFAM" id="SSF52540">
    <property type="entry name" value="P-loop containing nucleoside triphosphate hydrolases"/>
    <property type="match status" value="1"/>
</dbReference>
<dbReference type="InterPro" id="IPR045063">
    <property type="entry name" value="Dynamin_N"/>
</dbReference>
<proteinExistence type="predicted"/>
<dbReference type="WBParaSite" id="PSAMB.scaffold853size40142.g9212.t1">
    <property type="protein sequence ID" value="PSAMB.scaffold853size40142.g9212.t1"/>
    <property type="gene ID" value="PSAMB.scaffold853size40142.g9212"/>
</dbReference>
<keyword evidence="2" id="KW-1185">Reference proteome</keyword>
<dbReference type="GO" id="GO:0003924">
    <property type="term" value="F:GTPase activity"/>
    <property type="evidence" value="ECO:0007669"/>
    <property type="project" value="TreeGrafter"/>
</dbReference>
<dbReference type="Gene3D" id="3.40.50.300">
    <property type="entry name" value="P-loop containing nucleotide triphosphate hydrolases"/>
    <property type="match status" value="1"/>
</dbReference>
<evidence type="ECO:0000313" key="2">
    <source>
        <dbReference type="Proteomes" id="UP000887566"/>
    </source>
</evidence>
<sequence length="89" mass="9636">MLLDALIPTVGRLQKIFDTVGVDASKVIDLPRIVVVGSQSSGKSSVLESIVGFDFLPRGKDLVTRRPLVLQLVHVTEPWKDSPDSNNPG</sequence>
<accession>A0A914XM62</accession>
<dbReference type="PANTHER" id="PTHR11566">
    <property type="entry name" value="DYNAMIN"/>
    <property type="match status" value="1"/>
</dbReference>
<dbReference type="GO" id="GO:0008017">
    <property type="term" value="F:microtubule binding"/>
    <property type="evidence" value="ECO:0007669"/>
    <property type="project" value="TreeGrafter"/>
</dbReference>
<name>A0A914XM62_9BILA</name>
<dbReference type="PROSITE" id="PS00410">
    <property type="entry name" value="G_DYNAMIN_1"/>
    <property type="match status" value="1"/>
</dbReference>
<dbReference type="GO" id="GO:0005525">
    <property type="term" value="F:GTP binding"/>
    <property type="evidence" value="ECO:0007669"/>
    <property type="project" value="InterPro"/>
</dbReference>
<organism evidence="2 3">
    <name type="scientific">Plectus sambesii</name>
    <dbReference type="NCBI Taxonomy" id="2011161"/>
    <lineage>
        <taxon>Eukaryota</taxon>
        <taxon>Metazoa</taxon>
        <taxon>Ecdysozoa</taxon>
        <taxon>Nematoda</taxon>
        <taxon>Chromadorea</taxon>
        <taxon>Plectida</taxon>
        <taxon>Plectina</taxon>
        <taxon>Plectoidea</taxon>
        <taxon>Plectidae</taxon>
        <taxon>Plectus</taxon>
    </lineage>
</organism>
<dbReference type="InterPro" id="IPR022812">
    <property type="entry name" value="Dynamin"/>
</dbReference>
<dbReference type="Proteomes" id="UP000887566">
    <property type="component" value="Unplaced"/>
</dbReference>
<dbReference type="PROSITE" id="PS51718">
    <property type="entry name" value="G_DYNAMIN_2"/>
    <property type="match status" value="1"/>
</dbReference>
<feature type="domain" description="Dynamin-type G" evidence="1">
    <location>
        <begin position="27"/>
        <end position="89"/>
    </location>
</feature>
<dbReference type="Pfam" id="PF00350">
    <property type="entry name" value="Dynamin_N"/>
    <property type="match status" value="1"/>
</dbReference>
<dbReference type="GO" id="GO:0005874">
    <property type="term" value="C:microtubule"/>
    <property type="evidence" value="ECO:0007669"/>
    <property type="project" value="TreeGrafter"/>
</dbReference>
<dbReference type="GO" id="GO:0016020">
    <property type="term" value="C:membrane"/>
    <property type="evidence" value="ECO:0007669"/>
    <property type="project" value="TreeGrafter"/>
</dbReference>